<evidence type="ECO:0000313" key="2">
    <source>
        <dbReference type="EMBL" id="CAI9111986.1"/>
    </source>
</evidence>
<protein>
    <submittedName>
        <fullName evidence="2">OLC1v1012342C1</fullName>
    </submittedName>
</protein>
<keyword evidence="3" id="KW-1185">Reference proteome</keyword>
<organism evidence="2 3">
    <name type="scientific">Oldenlandia corymbosa var. corymbosa</name>
    <dbReference type="NCBI Taxonomy" id="529605"/>
    <lineage>
        <taxon>Eukaryota</taxon>
        <taxon>Viridiplantae</taxon>
        <taxon>Streptophyta</taxon>
        <taxon>Embryophyta</taxon>
        <taxon>Tracheophyta</taxon>
        <taxon>Spermatophyta</taxon>
        <taxon>Magnoliopsida</taxon>
        <taxon>eudicotyledons</taxon>
        <taxon>Gunneridae</taxon>
        <taxon>Pentapetalae</taxon>
        <taxon>asterids</taxon>
        <taxon>lamiids</taxon>
        <taxon>Gentianales</taxon>
        <taxon>Rubiaceae</taxon>
        <taxon>Rubioideae</taxon>
        <taxon>Spermacoceae</taxon>
        <taxon>Hedyotis-Oldenlandia complex</taxon>
        <taxon>Oldenlandia</taxon>
    </lineage>
</organism>
<dbReference type="AlphaFoldDB" id="A0AAV1DVS6"/>
<dbReference type="EMBL" id="OX459124">
    <property type="protein sequence ID" value="CAI9111986.1"/>
    <property type="molecule type" value="Genomic_DNA"/>
</dbReference>
<accession>A0AAV1DVS6</accession>
<gene>
    <name evidence="2" type="ORF">OLC1_LOCUS19263</name>
</gene>
<name>A0AAV1DVS6_OLDCO</name>
<sequence>MPIQYSQVATYERVLIIYAIVSSTPFDMATVIRDQTTRCITDSAVRSWFFPVLVTMDCAKANVRFVPADLQETISCPWSLQGLAREPPPREEPPEITGIRKKHFTKQQKYIMNYIHRLAVRQEEMLRHIHDKTGCESDCPKPQGPPPHPFEGMNP</sequence>
<evidence type="ECO:0000256" key="1">
    <source>
        <dbReference type="SAM" id="MobiDB-lite"/>
    </source>
</evidence>
<evidence type="ECO:0000313" key="3">
    <source>
        <dbReference type="Proteomes" id="UP001161247"/>
    </source>
</evidence>
<feature type="region of interest" description="Disordered" evidence="1">
    <location>
        <begin position="133"/>
        <end position="155"/>
    </location>
</feature>
<dbReference type="Proteomes" id="UP001161247">
    <property type="component" value="Chromosome 7"/>
</dbReference>
<proteinExistence type="predicted"/>
<reference evidence="2" key="1">
    <citation type="submission" date="2023-03" db="EMBL/GenBank/DDBJ databases">
        <authorList>
            <person name="Julca I."/>
        </authorList>
    </citation>
    <scope>NUCLEOTIDE SEQUENCE</scope>
</reference>